<comment type="caution">
    <text evidence="2">The sequence shown here is derived from an EMBL/GenBank/DDBJ whole genome shotgun (WGS) entry which is preliminary data.</text>
</comment>
<dbReference type="InterPro" id="IPR003795">
    <property type="entry name" value="DUF192"/>
</dbReference>
<dbReference type="PANTHER" id="PTHR37953">
    <property type="entry name" value="UPF0127 PROTEIN MJ1496"/>
    <property type="match status" value="1"/>
</dbReference>
<evidence type="ECO:0000313" key="3">
    <source>
        <dbReference type="Proteomes" id="UP000679725"/>
    </source>
</evidence>
<dbReference type="RefSeq" id="WP_215235120.1">
    <property type="nucleotide sequence ID" value="NZ_CAJRAU010000005.1"/>
</dbReference>
<feature type="transmembrane region" description="Helical" evidence="1">
    <location>
        <begin position="7"/>
        <end position="26"/>
    </location>
</feature>
<keyword evidence="1" id="KW-0472">Membrane</keyword>
<keyword evidence="1" id="KW-0812">Transmembrane</keyword>
<dbReference type="EMBL" id="CAJRAU010000005">
    <property type="protein sequence ID" value="CAG5071849.1"/>
    <property type="molecule type" value="Genomic_DNA"/>
</dbReference>
<dbReference type="Gene3D" id="2.60.120.1140">
    <property type="entry name" value="Protein of unknown function DUF192"/>
    <property type="match status" value="1"/>
</dbReference>
<dbReference type="InterPro" id="IPR038695">
    <property type="entry name" value="Saro_0823-like_sf"/>
</dbReference>
<dbReference type="Proteomes" id="UP000679725">
    <property type="component" value="Unassembled WGS sequence"/>
</dbReference>
<evidence type="ECO:0008006" key="4">
    <source>
        <dbReference type="Google" id="ProtNLM"/>
    </source>
</evidence>
<evidence type="ECO:0000313" key="2">
    <source>
        <dbReference type="EMBL" id="CAG5071849.1"/>
    </source>
</evidence>
<name>A0ABN7RAS2_9BACT</name>
<sequence>MKNRQSIIAYILLGVFLLGGAAYYLVPFITTSKVEPINLNVPAEAPNFVKEGEVTFLKNGKVHLKIDVEIAENENERAKGLMYRSSIPDSVGMLFIFDRPEPQSFWMHNTSIPLDIMYVDANKKIISIAANTEPYSDEAVPSLGDAQYVVEVNAGFSERNNIKTGDAISF</sequence>
<accession>A0ABN7RAS2</accession>
<protein>
    <recommendedName>
        <fullName evidence="4">DUF192 domain-containing protein</fullName>
    </recommendedName>
</protein>
<proteinExistence type="predicted"/>
<reference evidence="2 3" key="1">
    <citation type="submission" date="2021-04" db="EMBL/GenBank/DDBJ databases">
        <authorList>
            <person name="Rodrigo-Torres L."/>
            <person name="Arahal R. D."/>
            <person name="Lucena T."/>
        </authorList>
    </citation>
    <scope>NUCLEOTIDE SEQUENCE [LARGE SCALE GENOMIC DNA]</scope>
    <source>
        <strain evidence="2 3">CECT 9623</strain>
    </source>
</reference>
<evidence type="ECO:0000256" key="1">
    <source>
        <dbReference type="SAM" id="Phobius"/>
    </source>
</evidence>
<keyword evidence="1" id="KW-1133">Transmembrane helix</keyword>
<organism evidence="2 3">
    <name type="scientific">Dyadobacter linearis</name>
    <dbReference type="NCBI Taxonomy" id="2823330"/>
    <lineage>
        <taxon>Bacteria</taxon>
        <taxon>Pseudomonadati</taxon>
        <taxon>Bacteroidota</taxon>
        <taxon>Cytophagia</taxon>
        <taxon>Cytophagales</taxon>
        <taxon>Spirosomataceae</taxon>
        <taxon>Dyadobacter</taxon>
    </lineage>
</organism>
<keyword evidence="3" id="KW-1185">Reference proteome</keyword>
<dbReference type="PANTHER" id="PTHR37953:SF1">
    <property type="entry name" value="UPF0127 PROTEIN MJ1496"/>
    <property type="match status" value="1"/>
</dbReference>
<gene>
    <name evidence="2" type="ORF">DYBT9623_03831</name>
</gene>
<dbReference type="Pfam" id="PF02643">
    <property type="entry name" value="DUF192"/>
    <property type="match status" value="1"/>
</dbReference>